<evidence type="ECO:0000256" key="1">
    <source>
        <dbReference type="ARBA" id="ARBA00010688"/>
    </source>
</evidence>
<feature type="domain" description="Carbohydrate kinase PfkB" evidence="4">
    <location>
        <begin position="35"/>
        <end position="106"/>
    </location>
</feature>
<keyword evidence="2" id="KW-0808">Transferase</keyword>
<protein>
    <recommendedName>
        <fullName evidence="4">Carbohydrate kinase PfkB domain-containing protein</fullName>
    </recommendedName>
</protein>
<organism evidence="5">
    <name type="scientific">marine sediment metagenome</name>
    <dbReference type="NCBI Taxonomy" id="412755"/>
    <lineage>
        <taxon>unclassified sequences</taxon>
        <taxon>metagenomes</taxon>
        <taxon>ecological metagenomes</taxon>
    </lineage>
</organism>
<evidence type="ECO:0000313" key="5">
    <source>
        <dbReference type="EMBL" id="GAG40204.1"/>
    </source>
</evidence>
<dbReference type="PANTHER" id="PTHR43320:SF3">
    <property type="entry name" value="CARBOHYDRATE KINASE PFKB DOMAIN-CONTAINING PROTEIN"/>
    <property type="match status" value="1"/>
</dbReference>
<feature type="non-terminal residue" evidence="5">
    <location>
        <position position="1"/>
    </location>
</feature>
<dbReference type="AlphaFoldDB" id="X0XAI0"/>
<dbReference type="InterPro" id="IPR011611">
    <property type="entry name" value="PfkB_dom"/>
</dbReference>
<dbReference type="InterPro" id="IPR052700">
    <property type="entry name" value="Carb_kinase_PfkB-like"/>
</dbReference>
<dbReference type="Gene3D" id="3.40.1190.20">
    <property type="match status" value="1"/>
</dbReference>
<dbReference type="EMBL" id="BARS01043508">
    <property type="protein sequence ID" value="GAG40204.1"/>
    <property type="molecule type" value="Genomic_DNA"/>
</dbReference>
<name>X0XAI0_9ZZZZ</name>
<comment type="similarity">
    <text evidence="1">Belongs to the carbohydrate kinase PfkB family.</text>
</comment>
<dbReference type="GO" id="GO:0016301">
    <property type="term" value="F:kinase activity"/>
    <property type="evidence" value="ECO:0007669"/>
    <property type="project" value="UniProtKB-KW"/>
</dbReference>
<evidence type="ECO:0000256" key="3">
    <source>
        <dbReference type="ARBA" id="ARBA00022777"/>
    </source>
</evidence>
<keyword evidence="3" id="KW-0418">Kinase</keyword>
<dbReference type="Pfam" id="PF00294">
    <property type="entry name" value="PfkB"/>
    <property type="match status" value="1"/>
</dbReference>
<accession>X0XAI0</accession>
<proteinExistence type="inferred from homology"/>
<dbReference type="SUPFAM" id="SSF53613">
    <property type="entry name" value="Ribokinase-like"/>
    <property type="match status" value="1"/>
</dbReference>
<comment type="caution">
    <text evidence="5">The sequence shown here is derived from an EMBL/GenBank/DDBJ whole genome shotgun (WGS) entry which is preliminary data.</text>
</comment>
<evidence type="ECO:0000256" key="2">
    <source>
        <dbReference type="ARBA" id="ARBA00022679"/>
    </source>
</evidence>
<reference evidence="5" key="1">
    <citation type="journal article" date="2014" name="Front. Microbiol.">
        <title>High frequency of phylogenetically diverse reductive dehalogenase-homologous genes in deep subseafloor sedimentary metagenomes.</title>
        <authorList>
            <person name="Kawai M."/>
            <person name="Futagami T."/>
            <person name="Toyoda A."/>
            <person name="Takaki Y."/>
            <person name="Nishi S."/>
            <person name="Hori S."/>
            <person name="Arai W."/>
            <person name="Tsubouchi T."/>
            <person name="Morono Y."/>
            <person name="Uchiyama I."/>
            <person name="Ito T."/>
            <person name="Fujiyama A."/>
            <person name="Inagaki F."/>
            <person name="Takami H."/>
        </authorList>
    </citation>
    <scope>NUCLEOTIDE SEQUENCE</scope>
    <source>
        <strain evidence="5">Expedition CK06-06</strain>
    </source>
</reference>
<dbReference type="PANTHER" id="PTHR43320">
    <property type="entry name" value="SUGAR KINASE"/>
    <property type="match status" value="1"/>
</dbReference>
<sequence>TCLKQGCYTVAVTLGKGMRLGLGSGVNYRTVTAACYVRDTEEEYAIEPISRNTAPQIDTTGAGDAFATGFLYGLLRGKKLEECGHLGDIVARFSISQIGARDGLPTLDELTKRYYERYNKQL</sequence>
<dbReference type="InterPro" id="IPR029056">
    <property type="entry name" value="Ribokinase-like"/>
</dbReference>
<evidence type="ECO:0000259" key="4">
    <source>
        <dbReference type="Pfam" id="PF00294"/>
    </source>
</evidence>
<gene>
    <name evidence="5" type="ORF">S01H1_65861</name>
</gene>